<feature type="compositionally biased region" description="Basic and acidic residues" evidence="1">
    <location>
        <begin position="1"/>
        <end position="10"/>
    </location>
</feature>
<gene>
    <name evidence="2" type="ORF">LNINA_LOCUS10404</name>
</gene>
<sequence length="95" mass="9992">MSRGQAKESADAEDQCSNPGLMLASIPRRDVETEGKIVWPAWCYTAGERGLGAGQRGLSARLSDAVGGVSGSRQVHISILPCAGARPPFRLVTVL</sequence>
<reference evidence="2 3" key="1">
    <citation type="submission" date="2023-11" db="EMBL/GenBank/DDBJ databases">
        <authorList>
            <person name="Okamura Y."/>
        </authorList>
    </citation>
    <scope>NUCLEOTIDE SEQUENCE [LARGE SCALE GENOMIC DNA]</scope>
</reference>
<comment type="caution">
    <text evidence="2">The sequence shown here is derived from an EMBL/GenBank/DDBJ whole genome shotgun (WGS) entry which is preliminary data.</text>
</comment>
<organism evidence="2 3">
    <name type="scientific">Leptosia nina</name>
    <dbReference type="NCBI Taxonomy" id="320188"/>
    <lineage>
        <taxon>Eukaryota</taxon>
        <taxon>Metazoa</taxon>
        <taxon>Ecdysozoa</taxon>
        <taxon>Arthropoda</taxon>
        <taxon>Hexapoda</taxon>
        <taxon>Insecta</taxon>
        <taxon>Pterygota</taxon>
        <taxon>Neoptera</taxon>
        <taxon>Endopterygota</taxon>
        <taxon>Lepidoptera</taxon>
        <taxon>Glossata</taxon>
        <taxon>Ditrysia</taxon>
        <taxon>Papilionoidea</taxon>
        <taxon>Pieridae</taxon>
        <taxon>Pierinae</taxon>
        <taxon>Leptosia</taxon>
    </lineage>
</organism>
<evidence type="ECO:0000313" key="2">
    <source>
        <dbReference type="EMBL" id="CAK1551244.1"/>
    </source>
</evidence>
<protein>
    <submittedName>
        <fullName evidence="2">Uncharacterized protein</fullName>
    </submittedName>
</protein>
<evidence type="ECO:0000256" key="1">
    <source>
        <dbReference type="SAM" id="MobiDB-lite"/>
    </source>
</evidence>
<evidence type="ECO:0000313" key="3">
    <source>
        <dbReference type="Proteomes" id="UP001497472"/>
    </source>
</evidence>
<dbReference type="Proteomes" id="UP001497472">
    <property type="component" value="Unassembled WGS sequence"/>
</dbReference>
<feature type="region of interest" description="Disordered" evidence="1">
    <location>
        <begin position="1"/>
        <end position="20"/>
    </location>
</feature>
<dbReference type="AlphaFoldDB" id="A0AAV1JRC3"/>
<accession>A0AAV1JRC3</accession>
<dbReference type="EMBL" id="CAVLEF010000122">
    <property type="protein sequence ID" value="CAK1551244.1"/>
    <property type="molecule type" value="Genomic_DNA"/>
</dbReference>
<keyword evidence="3" id="KW-1185">Reference proteome</keyword>
<name>A0AAV1JRC3_9NEOP</name>
<proteinExistence type="predicted"/>